<dbReference type="PANTHER" id="PTHR12396">
    <property type="entry name" value="METHYL-CPG BINDING PROTEIN, MBD"/>
    <property type="match status" value="1"/>
</dbReference>
<dbReference type="Pfam" id="PF01429">
    <property type="entry name" value="MBD"/>
    <property type="match status" value="1"/>
</dbReference>
<keyword evidence="5" id="KW-0539">Nucleus</keyword>
<feature type="compositionally biased region" description="Basic and acidic residues" evidence="6">
    <location>
        <begin position="81"/>
        <end position="96"/>
    </location>
</feature>
<dbReference type="PANTHER" id="PTHR12396:SF46">
    <property type="entry name" value="METHYL-CPG-BINDING DOMAIN-CONTAINING PROTEIN 6"/>
    <property type="match status" value="1"/>
</dbReference>
<name>A0ABR0VU85_REHGL</name>
<comment type="subcellular location">
    <subcellularLocation>
        <location evidence="1">Nucleus</location>
    </subcellularLocation>
</comment>
<evidence type="ECO:0000256" key="1">
    <source>
        <dbReference type="ARBA" id="ARBA00004123"/>
    </source>
</evidence>
<feature type="compositionally biased region" description="Basic and acidic residues" evidence="6">
    <location>
        <begin position="195"/>
        <end position="206"/>
    </location>
</feature>
<protein>
    <recommendedName>
        <fullName evidence="7">MBD domain-containing protein</fullName>
    </recommendedName>
</protein>
<sequence>MSEPQVPDPAASPSELPAGSIPPDPLLGSDSFIDPGRTDAGAESPEYQKHEHTPNVEFAPGVVIAAEPISMLRPGESSVEEPPRSVRRRNPEEMAKRPSWLPEDWKIDLKVRSSGASAGLIDREWELKFEARSPGGYAGKVDKYYVEPTGQRKFRSKNEVLHFLETGNKKKRKPTSEADAAPSEQKKSSTKRKKPEAVKSDIKHPEYANGVKTDTRQEI</sequence>
<accession>A0ABR0VU85</accession>
<evidence type="ECO:0000313" key="9">
    <source>
        <dbReference type="Proteomes" id="UP001318860"/>
    </source>
</evidence>
<keyword evidence="3" id="KW-0238">DNA-binding</keyword>
<dbReference type="InterPro" id="IPR016177">
    <property type="entry name" value="DNA-bd_dom_sf"/>
</dbReference>
<evidence type="ECO:0000256" key="3">
    <source>
        <dbReference type="ARBA" id="ARBA00023125"/>
    </source>
</evidence>
<dbReference type="Gene3D" id="3.30.890.10">
    <property type="entry name" value="Methyl-cpg-binding Protein 2, Chain A"/>
    <property type="match status" value="1"/>
</dbReference>
<reference evidence="8 9" key="1">
    <citation type="journal article" date="2021" name="Comput. Struct. Biotechnol. J.">
        <title>De novo genome assembly of the potent medicinal plant Rehmannia glutinosa using nanopore technology.</title>
        <authorList>
            <person name="Ma L."/>
            <person name="Dong C."/>
            <person name="Song C."/>
            <person name="Wang X."/>
            <person name="Zheng X."/>
            <person name="Niu Y."/>
            <person name="Chen S."/>
            <person name="Feng W."/>
        </authorList>
    </citation>
    <scope>NUCLEOTIDE SEQUENCE [LARGE SCALE GENOMIC DNA]</scope>
    <source>
        <strain evidence="8">DH-2019</strain>
    </source>
</reference>
<keyword evidence="9" id="KW-1185">Reference proteome</keyword>
<evidence type="ECO:0000256" key="6">
    <source>
        <dbReference type="SAM" id="MobiDB-lite"/>
    </source>
</evidence>
<dbReference type="EMBL" id="JABTTQ020000730">
    <property type="protein sequence ID" value="KAK6138474.1"/>
    <property type="molecule type" value="Genomic_DNA"/>
</dbReference>
<dbReference type="InterPro" id="IPR001739">
    <property type="entry name" value="Methyl_CpG_DNA-bd"/>
</dbReference>
<evidence type="ECO:0000259" key="7">
    <source>
        <dbReference type="PROSITE" id="PS50982"/>
    </source>
</evidence>
<proteinExistence type="predicted"/>
<dbReference type="Proteomes" id="UP001318860">
    <property type="component" value="Unassembled WGS sequence"/>
</dbReference>
<keyword evidence="2" id="KW-0805">Transcription regulation</keyword>
<dbReference type="PROSITE" id="PS50982">
    <property type="entry name" value="MBD"/>
    <property type="match status" value="1"/>
</dbReference>
<dbReference type="SUPFAM" id="SSF54171">
    <property type="entry name" value="DNA-binding domain"/>
    <property type="match status" value="1"/>
</dbReference>
<gene>
    <name evidence="8" type="ORF">DH2020_027794</name>
</gene>
<evidence type="ECO:0000256" key="5">
    <source>
        <dbReference type="ARBA" id="ARBA00023242"/>
    </source>
</evidence>
<keyword evidence="4" id="KW-0804">Transcription</keyword>
<comment type="caution">
    <text evidence="8">The sequence shown here is derived from an EMBL/GenBank/DDBJ whole genome shotgun (WGS) entry which is preliminary data.</text>
</comment>
<feature type="region of interest" description="Disordered" evidence="6">
    <location>
        <begin position="1"/>
        <end position="98"/>
    </location>
</feature>
<evidence type="ECO:0000313" key="8">
    <source>
        <dbReference type="EMBL" id="KAK6138474.1"/>
    </source>
</evidence>
<feature type="region of interest" description="Disordered" evidence="6">
    <location>
        <begin position="157"/>
        <end position="219"/>
    </location>
</feature>
<organism evidence="8 9">
    <name type="scientific">Rehmannia glutinosa</name>
    <name type="common">Chinese foxglove</name>
    <dbReference type="NCBI Taxonomy" id="99300"/>
    <lineage>
        <taxon>Eukaryota</taxon>
        <taxon>Viridiplantae</taxon>
        <taxon>Streptophyta</taxon>
        <taxon>Embryophyta</taxon>
        <taxon>Tracheophyta</taxon>
        <taxon>Spermatophyta</taxon>
        <taxon>Magnoliopsida</taxon>
        <taxon>eudicotyledons</taxon>
        <taxon>Gunneridae</taxon>
        <taxon>Pentapetalae</taxon>
        <taxon>asterids</taxon>
        <taxon>lamiids</taxon>
        <taxon>Lamiales</taxon>
        <taxon>Orobanchaceae</taxon>
        <taxon>Rehmannieae</taxon>
        <taxon>Rehmannia</taxon>
    </lineage>
</organism>
<evidence type="ECO:0000256" key="4">
    <source>
        <dbReference type="ARBA" id="ARBA00023163"/>
    </source>
</evidence>
<evidence type="ECO:0000256" key="2">
    <source>
        <dbReference type="ARBA" id="ARBA00023015"/>
    </source>
</evidence>
<feature type="domain" description="MBD" evidence="7">
    <location>
        <begin position="91"/>
        <end position="185"/>
    </location>
</feature>